<keyword evidence="3" id="KW-1185">Reference proteome</keyword>
<accession>A0A9P0NDC8</accession>
<reference evidence="2" key="2">
    <citation type="submission" date="2022-10" db="EMBL/GenBank/DDBJ databases">
        <authorList>
            <consortium name="ENA_rothamsted_submissions"/>
            <consortium name="culmorum"/>
            <person name="King R."/>
        </authorList>
    </citation>
    <scope>NUCLEOTIDE SEQUENCE</scope>
</reference>
<organism evidence="2 3">
    <name type="scientific">Aphis gossypii</name>
    <name type="common">Cotton aphid</name>
    <dbReference type="NCBI Taxonomy" id="80765"/>
    <lineage>
        <taxon>Eukaryota</taxon>
        <taxon>Metazoa</taxon>
        <taxon>Ecdysozoa</taxon>
        <taxon>Arthropoda</taxon>
        <taxon>Hexapoda</taxon>
        <taxon>Insecta</taxon>
        <taxon>Pterygota</taxon>
        <taxon>Neoptera</taxon>
        <taxon>Paraneoptera</taxon>
        <taxon>Hemiptera</taxon>
        <taxon>Sternorrhyncha</taxon>
        <taxon>Aphidomorpha</taxon>
        <taxon>Aphidoidea</taxon>
        <taxon>Aphididae</taxon>
        <taxon>Aphidini</taxon>
        <taxon>Aphis</taxon>
        <taxon>Aphis</taxon>
    </lineage>
</organism>
<protein>
    <submittedName>
        <fullName evidence="2">Uncharacterized protein</fullName>
    </submittedName>
</protein>
<name>A0A9P0NDC8_APHGO</name>
<dbReference type="AlphaFoldDB" id="A0A9P0NDC8"/>
<evidence type="ECO:0000256" key="1">
    <source>
        <dbReference type="SAM" id="MobiDB-lite"/>
    </source>
</evidence>
<feature type="compositionally biased region" description="Basic and acidic residues" evidence="1">
    <location>
        <begin position="102"/>
        <end position="113"/>
    </location>
</feature>
<sequence>MFRAFHKTYSCIGFYDVQSVDAQYDRIYYNNIITNEATDGQKSPRRRNASERRATRLTDADRIVSVRSAKSGGPRAPHFSAARDWWPPYSERPPRKVGGKRNRIENNNDDGKNTTESLEGKCIVLLLAAAAPQKRCHRRHVVIQNYKKL</sequence>
<gene>
    <name evidence="2" type="ORF">APHIGO_LOCUS556</name>
</gene>
<reference evidence="2" key="1">
    <citation type="submission" date="2022-02" db="EMBL/GenBank/DDBJ databases">
        <authorList>
            <person name="King R."/>
        </authorList>
    </citation>
    <scope>NUCLEOTIDE SEQUENCE</scope>
</reference>
<proteinExistence type="predicted"/>
<feature type="region of interest" description="Disordered" evidence="1">
    <location>
        <begin position="38"/>
        <end position="115"/>
    </location>
</feature>
<evidence type="ECO:0000313" key="2">
    <source>
        <dbReference type="EMBL" id="CAH1708810.1"/>
    </source>
</evidence>
<evidence type="ECO:0000313" key="3">
    <source>
        <dbReference type="Proteomes" id="UP001154329"/>
    </source>
</evidence>
<dbReference type="Proteomes" id="UP001154329">
    <property type="component" value="Chromosome 1"/>
</dbReference>
<dbReference type="EMBL" id="OU899034">
    <property type="protein sequence ID" value="CAH1708810.1"/>
    <property type="molecule type" value="Genomic_DNA"/>
</dbReference>
<feature type="compositionally biased region" description="Basic and acidic residues" evidence="1">
    <location>
        <begin position="48"/>
        <end position="64"/>
    </location>
</feature>